<evidence type="ECO:0000313" key="2">
    <source>
        <dbReference type="Proteomes" id="UP001550378"/>
    </source>
</evidence>
<dbReference type="RefSeq" id="WP_359657620.1">
    <property type="nucleotide sequence ID" value="NZ_JBEXZP010000212.1"/>
</dbReference>
<gene>
    <name evidence="1" type="ORF">ABZ508_26180</name>
</gene>
<organism evidence="1 2">
    <name type="scientific">Streptomyces lavendulocolor</name>
    <dbReference type="NCBI Taxonomy" id="67316"/>
    <lineage>
        <taxon>Bacteria</taxon>
        <taxon>Bacillati</taxon>
        <taxon>Actinomycetota</taxon>
        <taxon>Actinomycetes</taxon>
        <taxon>Kitasatosporales</taxon>
        <taxon>Streptomycetaceae</taxon>
        <taxon>Streptomyces</taxon>
    </lineage>
</organism>
<sequence>MSGPKTGRALDVRVSSRVLAALGHVGEPVSAPRAKPTATTATTG</sequence>
<protein>
    <submittedName>
        <fullName evidence="1">Uncharacterized protein</fullName>
    </submittedName>
</protein>
<reference evidence="1 2" key="1">
    <citation type="submission" date="2024-06" db="EMBL/GenBank/DDBJ databases">
        <title>The Natural Products Discovery Center: Release of the First 8490 Sequenced Strains for Exploring Actinobacteria Biosynthetic Diversity.</title>
        <authorList>
            <person name="Kalkreuter E."/>
            <person name="Kautsar S.A."/>
            <person name="Yang D."/>
            <person name="Bader C.D."/>
            <person name="Teijaro C.N."/>
            <person name="Fluegel L."/>
            <person name="Davis C.M."/>
            <person name="Simpson J.R."/>
            <person name="Lauterbach L."/>
            <person name="Steele A.D."/>
            <person name="Gui C."/>
            <person name="Meng S."/>
            <person name="Li G."/>
            <person name="Viehrig K."/>
            <person name="Ye F."/>
            <person name="Su P."/>
            <person name="Kiefer A.F."/>
            <person name="Nichols A."/>
            <person name="Cepeda A.J."/>
            <person name="Yan W."/>
            <person name="Fan B."/>
            <person name="Jiang Y."/>
            <person name="Adhikari A."/>
            <person name="Zheng C.-J."/>
            <person name="Schuster L."/>
            <person name="Cowan T.M."/>
            <person name="Smanski M.J."/>
            <person name="Chevrette M.G."/>
            <person name="De Carvalho L.P.S."/>
            <person name="Shen B."/>
        </authorList>
    </citation>
    <scope>NUCLEOTIDE SEQUENCE [LARGE SCALE GENOMIC DNA]</scope>
    <source>
        <strain evidence="1 2">NPDC006337</strain>
    </source>
</reference>
<dbReference type="EMBL" id="JBEXZR010000029">
    <property type="protein sequence ID" value="MEU0710857.1"/>
    <property type="molecule type" value="Genomic_DNA"/>
</dbReference>
<dbReference type="Proteomes" id="UP001550378">
    <property type="component" value="Unassembled WGS sequence"/>
</dbReference>
<proteinExistence type="predicted"/>
<name>A0ABV2WBV8_9ACTN</name>
<accession>A0ABV2WBV8</accession>
<comment type="caution">
    <text evidence="1">The sequence shown here is derived from an EMBL/GenBank/DDBJ whole genome shotgun (WGS) entry which is preliminary data.</text>
</comment>
<keyword evidence="2" id="KW-1185">Reference proteome</keyword>
<evidence type="ECO:0000313" key="1">
    <source>
        <dbReference type="EMBL" id="MEU0710857.1"/>
    </source>
</evidence>